<reference evidence="6 7" key="1">
    <citation type="submission" date="2019-06" db="EMBL/GenBank/DDBJ databases">
        <title>Whole genome shotgun sequence of Cellulomonas gelida NBRC 3748.</title>
        <authorList>
            <person name="Hosoyama A."/>
            <person name="Uohara A."/>
            <person name="Ohji S."/>
            <person name="Ichikawa N."/>
        </authorList>
    </citation>
    <scope>NUCLEOTIDE SEQUENCE [LARGE SCALE GENOMIC DNA]</scope>
    <source>
        <strain evidence="6 7">NBRC 3748</strain>
    </source>
</reference>
<dbReference type="EMBL" id="BJLQ01000026">
    <property type="protein sequence ID" value="GEA85095.1"/>
    <property type="molecule type" value="Genomic_DNA"/>
</dbReference>
<dbReference type="Proteomes" id="UP000320461">
    <property type="component" value="Unassembled WGS sequence"/>
</dbReference>
<name>A0A4Y3KPK0_9CELL</name>
<evidence type="ECO:0000313" key="6">
    <source>
        <dbReference type="EMBL" id="GEA85095.1"/>
    </source>
</evidence>
<dbReference type="OrthoDB" id="9771846at2"/>
<comment type="similarity">
    <text evidence="2">Belongs to the glycosyltransferase 2 family.</text>
</comment>
<dbReference type="InterPro" id="IPR029044">
    <property type="entry name" value="Nucleotide-diphossugar_trans"/>
</dbReference>
<comment type="pathway">
    <text evidence="1">Cell wall biogenesis; cell wall polysaccharide biosynthesis.</text>
</comment>
<dbReference type="Pfam" id="PF00535">
    <property type="entry name" value="Glycos_transf_2"/>
    <property type="match status" value="1"/>
</dbReference>
<evidence type="ECO:0000256" key="3">
    <source>
        <dbReference type="ARBA" id="ARBA00022676"/>
    </source>
</evidence>
<feature type="domain" description="Glycosyltransferase 2-like" evidence="5">
    <location>
        <begin position="15"/>
        <end position="137"/>
    </location>
</feature>
<dbReference type="PANTHER" id="PTHR43179:SF12">
    <property type="entry name" value="GALACTOFURANOSYLTRANSFERASE GLFT2"/>
    <property type="match status" value="1"/>
</dbReference>
<evidence type="ECO:0000256" key="2">
    <source>
        <dbReference type="ARBA" id="ARBA00006739"/>
    </source>
</evidence>
<dbReference type="InterPro" id="IPR001173">
    <property type="entry name" value="Glyco_trans_2-like"/>
</dbReference>
<gene>
    <name evidence="6" type="ORF">CGE01nite_23460</name>
</gene>
<dbReference type="PANTHER" id="PTHR43179">
    <property type="entry name" value="RHAMNOSYLTRANSFERASE WBBL"/>
    <property type="match status" value="1"/>
</dbReference>
<evidence type="ECO:0000256" key="4">
    <source>
        <dbReference type="ARBA" id="ARBA00022679"/>
    </source>
</evidence>
<evidence type="ECO:0000259" key="5">
    <source>
        <dbReference type="Pfam" id="PF00535"/>
    </source>
</evidence>
<evidence type="ECO:0000313" key="7">
    <source>
        <dbReference type="Proteomes" id="UP000320461"/>
    </source>
</evidence>
<keyword evidence="3" id="KW-0328">Glycosyltransferase</keyword>
<sequence>MPQTAPDETPADGAVVVVNYGSSALLARNLSAFAATPGVRVVVVDNLSSPDERAAITALADRHGWELVTQPNVGFGAGMNAGAARALALGSRALLLLNPDVEIDPHAAADLLAQAAADDALMIAPAVRHGDGRPAFSRGTLDLRTGALATRGPLDPDHEPWLTGACLALSAGLWERIGGFSAAYFMYWEDLELSVRANRAGARLVVRDDVVATHDVGGTQGTGKSALYRYYNCRNRLLFARRNLPRRAALRWLAGAPGYAWDVGTRGGGRGHALRHPATTLWPALRGSCAGAWLLLGRRAPGGDQRVVESRPHGVAEPRRR</sequence>
<dbReference type="AlphaFoldDB" id="A0A4Y3KPK0"/>
<accession>A0A4Y3KPK0</accession>
<organism evidence="6 7">
    <name type="scientific">Cellulomonas gelida</name>
    <dbReference type="NCBI Taxonomy" id="1712"/>
    <lineage>
        <taxon>Bacteria</taxon>
        <taxon>Bacillati</taxon>
        <taxon>Actinomycetota</taxon>
        <taxon>Actinomycetes</taxon>
        <taxon>Micrococcales</taxon>
        <taxon>Cellulomonadaceae</taxon>
        <taxon>Cellulomonas</taxon>
    </lineage>
</organism>
<protein>
    <recommendedName>
        <fullName evidence="5">Glycosyltransferase 2-like domain-containing protein</fullName>
    </recommendedName>
</protein>
<keyword evidence="7" id="KW-1185">Reference proteome</keyword>
<proteinExistence type="inferred from homology"/>
<keyword evidence="4" id="KW-0808">Transferase</keyword>
<dbReference type="SUPFAM" id="SSF53448">
    <property type="entry name" value="Nucleotide-diphospho-sugar transferases"/>
    <property type="match status" value="1"/>
</dbReference>
<dbReference type="GO" id="GO:0016757">
    <property type="term" value="F:glycosyltransferase activity"/>
    <property type="evidence" value="ECO:0007669"/>
    <property type="project" value="UniProtKB-KW"/>
</dbReference>
<evidence type="ECO:0000256" key="1">
    <source>
        <dbReference type="ARBA" id="ARBA00004776"/>
    </source>
</evidence>
<comment type="caution">
    <text evidence="6">The sequence shown here is derived from an EMBL/GenBank/DDBJ whole genome shotgun (WGS) entry which is preliminary data.</text>
</comment>
<dbReference type="Gene3D" id="3.90.550.10">
    <property type="entry name" value="Spore Coat Polysaccharide Biosynthesis Protein SpsA, Chain A"/>
    <property type="match status" value="1"/>
</dbReference>
<dbReference type="RefSeq" id="WP_141371123.1">
    <property type="nucleotide sequence ID" value="NZ_BJLQ01000026.1"/>
</dbReference>